<dbReference type="CDD" id="cd03858">
    <property type="entry name" value="M14_CP_N-E_like"/>
    <property type="match status" value="1"/>
</dbReference>
<accession>B3MYX9</accession>
<feature type="domain" description="Peptidase M14" evidence="13">
    <location>
        <begin position="45"/>
        <end position="345"/>
    </location>
</feature>
<keyword evidence="8" id="KW-0325">Glycoprotein</keyword>
<dbReference type="Proteomes" id="UP000007801">
    <property type="component" value="Unassembled WGS sequence"/>
</dbReference>
<keyword evidence="15" id="KW-1185">Reference proteome</keyword>
<name>B3MYX9_DROAN</name>
<feature type="domain" description="Peptidase M14" evidence="13">
    <location>
        <begin position="873"/>
        <end position="1131"/>
    </location>
</feature>
<keyword evidence="11" id="KW-0472">Membrane</keyword>
<comment type="caution">
    <text evidence="9">Lacks conserved residue(s) required for the propagation of feature annotation.</text>
</comment>
<dbReference type="Gene3D" id="2.60.40.1120">
    <property type="entry name" value="Carboxypeptidase-like, regulatory domain"/>
    <property type="match status" value="4"/>
</dbReference>
<evidence type="ECO:0000256" key="10">
    <source>
        <dbReference type="SAM" id="MobiDB-lite"/>
    </source>
</evidence>
<keyword evidence="11" id="KW-0812">Transmembrane</keyword>
<evidence type="ECO:0000256" key="7">
    <source>
        <dbReference type="ARBA" id="ARBA00022833"/>
    </source>
</evidence>
<dbReference type="CDD" id="cd11308">
    <property type="entry name" value="Peptidase_M14NE-CP-C_like"/>
    <property type="match status" value="2"/>
</dbReference>
<dbReference type="GO" id="GO:0006518">
    <property type="term" value="P:peptide metabolic process"/>
    <property type="evidence" value="ECO:0007669"/>
    <property type="project" value="TreeGrafter"/>
</dbReference>
<dbReference type="PROSITE" id="PS00133">
    <property type="entry name" value="CARBOXYPEPT_ZN_2"/>
    <property type="match status" value="2"/>
</dbReference>
<keyword evidence="12" id="KW-0732">Signal</keyword>
<feature type="signal peptide" evidence="12">
    <location>
        <begin position="1"/>
        <end position="22"/>
    </location>
</feature>
<gene>
    <name evidence="14" type="primary">Dana\GF21938</name>
    <name evidence="14" type="synonym">dana_GLEANR_5938</name>
    <name evidence="14" type="ORF">GF21938</name>
</gene>
<feature type="active site" description="Proton donor/acceptor" evidence="9">
    <location>
        <position position="740"/>
    </location>
</feature>
<keyword evidence="5" id="KW-0479">Metal-binding</keyword>
<dbReference type="Pfam" id="PF13620">
    <property type="entry name" value="CarboxypepD_reg"/>
    <property type="match status" value="3"/>
</dbReference>
<dbReference type="PROSITE" id="PS52035">
    <property type="entry name" value="PEPTIDASE_M14"/>
    <property type="match status" value="3"/>
</dbReference>
<evidence type="ECO:0000313" key="14">
    <source>
        <dbReference type="EMBL" id="EDV32823.2"/>
    </source>
</evidence>
<dbReference type="SUPFAM" id="SSF49464">
    <property type="entry name" value="Carboxypeptidase regulatory domain-like"/>
    <property type="match status" value="4"/>
</dbReference>
<keyword evidence="3 14" id="KW-0121">Carboxypeptidase</keyword>
<evidence type="ECO:0000256" key="4">
    <source>
        <dbReference type="ARBA" id="ARBA00022670"/>
    </source>
</evidence>
<dbReference type="CTD" id="30998"/>
<organism evidence="14 15">
    <name type="scientific">Drosophila ananassae</name>
    <name type="common">Fruit fly</name>
    <dbReference type="NCBI Taxonomy" id="7217"/>
    <lineage>
        <taxon>Eukaryota</taxon>
        <taxon>Metazoa</taxon>
        <taxon>Ecdysozoa</taxon>
        <taxon>Arthropoda</taxon>
        <taxon>Hexapoda</taxon>
        <taxon>Insecta</taxon>
        <taxon>Pterygota</taxon>
        <taxon>Neoptera</taxon>
        <taxon>Endopterygota</taxon>
        <taxon>Diptera</taxon>
        <taxon>Brachycera</taxon>
        <taxon>Muscomorpha</taxon>
        <taxon>Ephydroidea</taxon>
        <taxon>Drosophilidae</taxon>
        <taxon>Drosophila</taxon>
        <taxon>Sophophora</taxon>
    </lineage>
</organism>
<dbReference type="GeneID" id="6504608"/>
<dbReference type="FunCoup" id="B3MYX9">
    <property type="interactions" value="789"/>
</dbReference>
<evidence type="ECO:0000259" key="13">
    <source>
        <dbReference type="PROSITE" id="PS52035"/>
    </source>
</evidence>
<evidence type="ECO:0000256" key="3">
    <source>
        <dbReference type="ARBA" id="ARBA00022645"/>
    </source>
</evidence>
<keyword evidence="6 14" id="KW-0378">Hydrolase</keyword>
<dbReference type="SMART" id="SM00631">
    <property type="entry name" value="Zn_pept"/>
    <property type="match status" value="2"/>
</dbReference>
<evidence type="ECO:0000256" key="5">
    <source>
        <dbReference type="ARBA" id="ARBA00022723"/>
    </source>
</evidence>
<evidence type="ECO:0000256" key="6">
    <source>
        <dbReference type="ARBA" id="ARBA00022801"/>
    </source>
</evidence>
<dbReference type="FunFam" id="3.40.630.10:FF:000104">
    <property type="entry name" value="Silver, isoform N"/>
    <property type="match status" value="1"/>
</dbReference>
<dbReference type="KEGG" id="dan:6504608"/>
<dbReference type="Pfam" id="PF00246">
    <property type="entry name" value="Peptidase_M14"/>
    <property type="match status" value="2"/>
</dbReference>
<evidence type="ECO:0000256" key="9">
    <source>
        <dbReference type="PROSITE-ProRule" id="PRU01379"/>
    </source>
</evidence>
<dbReference type="PANTHER" id="PTHR11532">
    <property type="entry name" value="PROTEASE M14 CARBOXYPEPTIDASE"/>
    <property type="match status" value="1"/>
</dbReference>
<dbReference type="GO" id="GO:0004181">
    <property type="term" value="F:metallocarboxypeptidase activity"/>
    <property type="evidence" value="ECO:0007669"/>
    <property type="project" value="InterPro"/>
</dbReference>
<dbReference type="PROSITE" id="PS00132">
    <property type="entry name" value="CARBOXYPEPT_ZN_1"/>
    <property type="match status" value="1"/>
</dbReference>
<feature type="region of interest" description="Disordered" evidence="10">
    <location>
        <begin position="1408"/>
        <end position="1452"/>
    </location>
</feature>
<evidence type="ECO:0000256" key="11">
    <source>
        <dbReference type="SAM" id="Phobius"/>
    </source>
</evidence>
<dbReference type="PANTHER" id="PTHR11532:SF62">
    <property type="entry name" value="CARBOXYPEPTIDASE D"/>
    <property type="match status" value="1"/>
</dbReference>
<dbReference type="GO" id="GO:0005615">
    <property type="term" value="C:extracellular space"/>
    <property type="evidence" value="ECO:0007669"/>
    <property type="project" value="TreeGrafter"/>
</dbReference>
<dbReference type="InterPro" id="IPR008969">
    <property type="entry name" value="CarboxyPept-like_regulatory"/>
</dbReference>
<comment type="similarity">
    <text evidence="2 9">Belongs to the peptidase M14 family.</text>
</comment>
<dbReference type="EMBL" id="CH902632">
    <property type="protein sequence ID" value="EDV32823.2"/>
    <property type="molecule type" value="Genomic_DNA"/>
</dbReference>
<dbReference type="InParanoid" id="B3MYX9"/>
<dbReference type="InterPro" id="IPR057247">
    <property type="entry name" value="CARBOXYPEPT_ZN_2"/>
</dbReference>
<dbReference type="FunFam" id="2.60.40.1120:FF:000020">
    <property type="entry name" value="Silver, isoform N"/>
    <property type="match status" value="1"/>
</dbReference>
<keyword evidence="7" id="KW-0862">Zinc</keyword>
<dbReference type="PRINTS" id="PR00765">
    <property type="entry name" value="CRBOXYPTASEA"/>
</dbReference>
<dbReference type="OrthoDB" id="10249045at2759"/>
<dbReference type="GO" id="GO:0008270">
    <property type="term" value="F:zinc ion binding"/>
    <property type="evidence" value="ECO:0007669"/>
    <property type="project" value="InterPro"/>
</dbReference>
<feature type="compositionally biased region" description="Acidic residues" evidence="10">
    <location>
        <begin position="1426"/>
        <end position="1438"/>
    </location>
</feature>
<protein>
    <submittedName>
        <fullName evidence="14">Uncharacterized protein, isoform B</fullName>
        <ecNumber evidence="14">3.4.16.-</ecNumber>
        <ecNumber evidence="14">3.4.17.-</ecNumber>
    </submittedName>
</protein>
<dbReference type="CDD" id="cd03868">
    <property type="entry name" value="M14_CPD_I"/>
    <property type="match status" value="1"/>
</dbReference>
<dbReference type="FunFam" id="3.40.630.10:FF:000020">
    <property type="entry name" value="Carboxypeptidase D"/>
    <property type="match status" value="1"/>
</dbReference>
<keyword evidence="4" id="KW-0645">Protease</keyword>
<dbReference type="InterPro" id="IPR057246">
    <property type="entry name" value="CARBOXYPEPT_ZN_1"/>
</dbReference>
<evidence type="ECO:0000256" key="1">
    <source>
        <dbReference type="ARBA" id="ARBA00001947"/>
    </source>
</evidence>
<proteinExistence type="inferred from homology"/>
<evidence type="ECO:0000256" key="2">
    <source>
        <dbReference type="ARBA" id="ARBA00005988"/>
    </source>
</evidence>
<evidence type="ECO:0000256" key="8">
    <source>
        <dbReference type="ARBA" id="ARBA00023180"/>
    </source>
</evidence>
<dbReference type="STRING" id="7217.B3MYX9"/>
<feature type="transmembrane region" description="Helical" evidence="11">
    <location>
        <begin position="1323"/>
        <end position="1349"/>
    </location>
</feature>
<dbReference type="GO" id="GO:0016485">
    <property type="term" value="P:protein processing"/>
    <property type="evidence" value="ECO:0007669"/>
    <property type="project" value="TreeGrafter"/>
</dbReference>
<dbReference type="InterPro" id="IPR050753">
    <property type="entry name" value="Peptidase_M14_domain"/>
</dbReference>
<dbReference type="InterPro" id="IPR000834">
    <property type="entry name" value="Peptidase_M14"/>
</dbReference>
<dbReference type="EC" id="3.4.17.-" evidence="14"/>
<dbReference type="SUPFAM" id="SSF53187">
    <property type="entry name" value="Zn-dependent exopeptidases"/>
    <property type="match status" value="3"/>
</dbReference>
<feature type="active site" description="Proton donor/acceptor" evidence="9">
    <location>
        <position position="315"/>
    </location>
</feature>
<dbReference type="HOGENOM" id="CLU_002495_2_1_1"/>
<dbReference type="FunFam" id="2.60.40.1120:FF:000016">
    <property type="entry name" value="carboxypeptidase D isoform X2"/>
    <property type="match status" value="1"/>
</dbReference>
<evidence type="ECO:0000256" key="12">
    <source>
        <dbReference type="SAM" id="SignalP"/>
    </source>
</evidence>
<feature type="chain" id="PRO_5006455030" evidence="12">
    <location>
        <begin position="23"/>
        <end position="1452"/>
    </location>
</feature>
<dbReference type="MEROPS" id="M14.037"/>
<feature type="domain" description="Peptidase M14" evidence="13">
    <location>
        <begin position="465"/>
        <end position="770"/>
    </location>
</feature>
<evidence type="ECO:0000313" key="15">
    <source>
        <dbReference type="Proteomes" id="UP000007801"/>
    </source>
</evidence>
<dbReference type="Gene3D" id="3.40.630.10">
    <property type="entry name" value="Zn peptidases"/>
    <property type="match status" value="4"/>
</dbReference>
<keyword evidence="11" id="KW-1133">Transmembrane helix</keyword>
<sequence length="1452" mass="164548">MYGYLLTLGALVVLANASLSSAGDYTENAEVQVVQETEDFLDNPRYLNNQEIGELFDKIAKDYPEIAQTYSIGTSLKGRPLNVLALSSRIPEDSVNGDLLRPMVKLVANIQGDEAVGRQIVLYLAQYLAAHYDTDKEVQRLLNTTDIHFLPTCNPDGFAKAKEGSCESLPNYVGRGNANGVDLNRDFPDRLEQAYVQHYRAQSRQPETAALANWILSKPFVLSANFHGGAVVASYPYDNSVSHNECCVESLTPDDKVFKQLALTYSDNHPIMRRGKSCNDSFSRGITNGANWYELSGGMQDFNYAFSNCFELTIELSCCKFPAASTLPQEWRTNKASLLQLLRQSHIGIKGLVLDVSGLPIAGAEVYVAGLEDKPIRTTKRGEYWRLLTPGFYKVHAAAFGYQISAAQEIRVTNENQEALRLDFKLAPVEANFDGNFRKVKVERSEPPEKRKEQFHGFLTKTAFEHHNFTAMESFLKDIAASYPTLTRLYSIGKSVQNRDLWVMEIFATPGGHVPGIPEFKYVANMHGNEVVGKEMLLLLTKYLVERYGNDDRITRMVNSTRMHFLYSMNPDGYEISKEGDRTSGIGRSNANGVDLNRNFPDQYGTDRFNKVTEPEVKAVMNWTLSLPFVLSANLHGGSLVANYPYDDNENDFNDPFMRLRNSSINGRKANPTEDNALFRHLATIYAKAHPTMSLGQPCELFKNEFFAEGITNGAQWYSVTGGMQDWNYVRAGCMELTIEMGCDKFPMASELPKYWSDNREPMLQFIEQVHHGIRGFVHSSIGTPIAGAVVRLDGGNHSTYSHTFGDYWKLALPGQHNITVLGDNYAPIRVEVEVPQEEPFEMRLDVTLMADDPQHWASANDFRIIENVVNTRYHTNPELRARLAELENQNGQIASFGYADNEFSRFFNYLKITSDIGEPEEQKYKLLVVSSLFDTLAPLGREVLLNLVRHLLEGYKVQDHSVVQLLKRSVIYFLPQTQKFPAVFDMYNYNSSICDPVIGDELAERILSPETEQSKDMFLQFLRTERFDLMLTFGAGSSELVYPKGDSILEKFAHGMQKTEFSYSPLHCAPSATRQQHRDTTERLTNFMYRMYNLPVYTLGISCCRMPAHKQIASVWRKNIDKIKNFMALVRTGVSGLVQNDKGQPLREASVRLLEHQRFYNVTRNEARFQLMLPHGIYGVEVSAPNYESQMLKVDIQDGQITDLGTIHLHTFNVIRGEVLELPNKSTTGTTSVEGVVLDESNHPVRNAKVSVVGQAQLRNFTNRMGEYRLTAVPLGTITLKVEAPRHLEATRQMHLYAGSSTAEHVVFHLKVNEHIFGLPRFLFILIASILIIIGVVVCVLCAQFWFYRRHRGNKPYYNFSLLPQKGREQFDLDDEAGDDGETELFRSPIKRGMTIQPYFDEEQLERILHTDDEEDEDGPRMEPELEDDVVDDESGDEIVMLHNHGNRRRH</sequence>
<dbReference type="EC" id="3.4.16.-" evidence="14"/>
<reference evidence="14 15" key="1">
    <citation type="journal article" date="2007" name="Nature">
        <title>Evolution of genes and genomes on the Drosophila phylogeny.</title>
        <authorList>
            <consortium name="Drosophila 12 Genomes Consortium"/>
            <person name="Clark A.G."/>
            <person name="Eisen M.B."/>
            <person name="Smith D.R."/>
            <person name="Bergman C.M."/>
            <person name="Oliver B."/>
            <person name="Markow T.A."/>
            <person name="Kaufman T.C."/>
            <person name="Kellis M."/>
            <person name="Gelbart W."/>
            <person name="Iyer V.N."/>
            <person name="Pollard D.A."/>
            <person name="Sackton T.B."/>
            <person name="Larracuente A.M."/>
            <person name="Singh N.D."/>
            <person name="Abad J.P."/>
            <person name="Abt D.N."/>
            <person name="Adryan B."/>
            <person name="Aguade M."/>
            <person name="Akashi H."/>
            <person name="Anderson W.W."/>
            <person name="Aquadro C.F."/>
            <person name="Ardell D.H."/>
            <person name="Arguello R."/>
            <person name="Artieri C.G."/>
            <person name="Barbash D.A."/>
            <person name="Barker D."/>
            <person name="Barsanti P."/>
            <person name="Batterham P."/>
            <person name="Batzoglou S."/>
            <person name="Begun D."/>
            <person name="Bhutkar A."/>
            <person name="Blanco E."/>
            <person name="Bosak S.A."/>
            <person name="Bradley R.K."/>
            <person name="Brand A.D."/>
            <person name="Brent M.R."/>
            <person name="Brooks A.N."/>
            <person name="Brown R.H."/>
            <person name="Butlin R.K."/>
            <person name="Caggese C."/>
            <person name="Calvi B.R."/>
            <person name="Bernardo de Carvalho A."/>
            <person name="Caspi A."/>
            <person name="Castrezana S."/>
            <person name="Celniker S.E."/>
            <person name="Chang J.L."/>
            <person name="Chapple C."/>
            <person name="Chatterji S."/>
            <person name="Chinwalla A."/>
            <person name="Civetta A."/>
            <person name="Clifton S.W."/>
            <person name="Comeron J.M."/>
            <person name="Costello J.C."/>
            <person name="Coyne J.A."/>
            <person name="Daub J."/>
            <person name="David R.G."/>
            <person name="Delcher A.L."/>
            <person name="Delehaunty K."/>
            <person name="Do C.B."/>
            <person name="Ebling H."/>
            <person name="Edwards K."/>
            <person name="Eickbush T."/>
            <person name="Evans J.D."/>
            <person name="Filipski A."/>
            <person name="Findeiss S."/>
            <person name="Freyhult E."/>
            <person name="Fulton L."/>
            <person name="Fulton R."/>
            <person name="Garcia A.C."/>
            <person name="Gardiner A."/>
            <person name="Garfield D.A."/>
            <person name="Garvin B.E."/>
            <person name="Gibson G."/>
            <person name="Gilbert D."/>
            <person name="Gnerre S."/>
            <person name="Godfrey J."/>
            <person name="Good R."/>
            <person name="Gotea V."/>
            <person name="Gravely B."/>
            <person name="Greenberg A.J."/>
            <person name="Griffiths-Jones S."/>
            <person name="Gross S."/>
            <person name="Guigo R."/>
            <person name="Gustafson E.A."/>
            <person name="Haerty W."/>
            <person name="Hahn M.W."/>
            <person name="Halligan D.L."/>
            <person name="Halpern A.L."/>
            <person name="Halter G.M."/>
            <person name="Han M.V."/>
            <person name="Heger A."/>
            <person name="Hillier L."/>
            <person name="Hinrichs A.S."/>
            <person name="Holmes I."/>
            <person name="Hoskins R.A."/>
            <person name="Hubisz M.J."/>
            <person name="Hultmark D."/>
            <person name="Huntley M.A."/>
            <person name="Jaffe D.B."/>
            <person name="Jagadeeshan S."/>
            <person name="Jeck W.R."/>
            <person name="Johnson J."/>
            <person name="Jones C.D."/>
            <person name="Jordan W.C."/>
            <person name="Karpen G.H."/>
            <person name="Kataoka E."/>
            <person name="Keightley P.D."/>
            <person name="Kheradpour P."/>
            <person name="Kirkness E.F."/>
            <person name="Koerich L.B."/>
            <person name="Kristiansen K."/>
            <person name="Kudrna D."/>
            <person name="Kulathinal R.J."/>
            <person name="Kumar S."/>
            <person name="Kwok R."/>
            <person name="Lander E."/>
            <person name="Langley C.H."/>
            <person name="Lapoint R."/>
            <person name="Lazzaro B.P."/>
            <person name="Lee S.J."/>
            <person name="Levesque L."/>
            <person name="Li R."/>
            <person name="Lin C.F."/>
            <person name="Lin M.F."/>
            <person name="Lindblad-Toh K."/>
            <person name="Llopart A."/>
            <person name="Long M."/>
            <person name="Low L."/>
            <person name="Lozovsky E."/>
            <person name="Lu J."/>
            <person name="Luo M."/>
            <person name="Machado C.A."/>
            <person name="Makalowski W."/>
            <person name="Marzo M."/>
            <person name="Matsuda M."/>
            <person name="Matzkin L."/>
            <person name="McAllister B."/>
            <person name="McBride C.S."/>
            <person name="McKernan B."/>
            <person name="McKernan K."/>
            <person name="Mendez-Lago M."/>
            <person name="Minx P."/>
            <person name="Mollenhauer M.U."/>
            <person name="Montooth K."/>
            <person name="Mount S.M."/>
            <person name="Mu X."/>
            <person name="Myers E."/>
            <person name="Negre B."/>
            <person name="Newfeld S."/>
            <person name="Nielsen R."/>
            <person name="Noor M.A."/>
            <person name="O'Grady P."/>
            <person name="Pachter L."/>
            <person name="Papaceit M."/>
            <person name="Parisi M.J."/>
            <person name="Parisi M."/>
            <person name="Parts L."/>
            <person name="Pedersen J.S."/>
            <person name="Pesole G."/>
            <person name="Phillippy A.M."/>
            <person name="Ponting C.P."/>
            <person name="Pop M."/>
            <person name="Porcelli D."/>
            <person name="Powell J.R."/>
            <person name="Prohaska S."/>
            <person name="Pruitt K."/>
            <person name="Puig M."/>
            <person name="Quesneville H."/>
            <person name="Ram K.R."/>
            <person name="Rand D."/>
            <person name="Rasmussen M.D."/>
            <person name="Reed L.K."/>
            <person name="Reenan R."/>
            <person name="Reily A."/>
            <person name="Remington K.A."/>
            <person name="Rieger T.T."/>
            <person name="Ritchie M.G."/>
            <person name="Robin C."/>
            <person name="Rogers Y.H."/>
            <person name="Rohde C."/>
            <person name="Rozas J."/>
            <person name="Rubenfield M.J."/>
            <person name="Ruiz A."/>
            <person name="Russo S."/>
            <person name="Salzberg S.L."/>
            <person name="Sanchez-Gracia A."/>
            <person name="Saranga D.J."/>
            <person name="Sato H."/>
            <person name="Schaeffer S.W."/>
            <person name="Schatz M.C."/>
            <person name="Schlenke T."/>
            <person name="Schwartz R."/>
            <person name="Segarra C."/>
            <person name="Singh R.S."/>
            <person name="Sirot L."/>
            <person name="Sirota M."/>
            <person name="Sisneros N.B."/>
            <person name="Smith C.D."/>
            <person name="Smith T.F."/>
            <person name="Spieth J."/>
            <person name="Stage D.E."/>
            <person name="Stark A."/>
            <person name="Stephan W."/>
            <person name="Strausberg R.L."/>
            <person name="Strempel S."/>
            <person name="Sturgill D."/>
            <person name="Sutton G."/>
            <person name="Sutton G.G."/>
            <person name="Tao W."/>
            <person name="Teichmann S."/>
            <person name="Tobari Y.N."/>
            <person name="Tomimura Y."/>
            <person name="Tsolas J.M."/>
            <person name="Valente V.L."/>
            <person name="Venter E."/>
            <person name="Venter J.C."/>
            <person name="Vicario S."/>
            <person name="Vieira F.G."/>
            <person name="Vilella A.J."/>
            <person name="Villasante A."/>
            <person name="Walenz B."/>
            <person name="Wang J."/>
            <person name="Wasserman M."/>
            <person name="Watts T."/>
            <person name="Wilson D."/>
            <person name="Wilson R.K."/>
            <person name="Wing R.A."/>
            <person name="Wolfner M.F."/>
            <person name="Wong A."/>
            <person name="Wong G.K."/>
            <person name="Wu C.I."/>
            <person name="Wu G."/>
            <person name="Yamamoto D."/>
            <person name="Yang H.P."/>
            <person name="Yang S.P."/>
            <person name="Yorke J.A."/>
            <person name="Yoshida K."/>
            <person name="Zdobnov E."/>
            <person name="Zhang P."/>
            <person name="Zhang Y."/>
            <person name="Zimin A.V."/>
            <person name="Baldwin J."/>
            <person name="Abdouelleil A."/>
            <person name="Abdulkadir J."/>
            <person name="Abebe A."/>
            <person name="Abera B."/>
            <person name="Abreu J."/>
            <person name="Acer S.C."/>
            <person name="Aftuck L."/>
            <person name="Alexander A."/>
            <person name="An P."/>
            <person name="Anderson E."/>
            <person name="Anderson S."/>
            <person name="Arachi H."/>
            <person name="Azer M."/>
            <person name="Bachantsang P."/>
            <person name="Barry A."/>
            <person name="Bayul T."/>
            <person name="Berlin A."/>
            <person name="Bessette D."/>
            <person name="Bloom T."/>
            <person name="Blye J."/>
            <person name="Boguslavskiy L."/>
            <person name="Bonnet C."/>
            <person name="Boukhgalter B."/>
            <person name="Bourzgui I."/>
            <person name="Brown A."/>
            <person name="Cahill P."/>
            <person name="Channer S."/>
            <person name="Cheshatsang Y."/>
            <person name="Chuda L."/>
            <person name="Citroen M."/>
            <person name="Collymore A."/>
            <person name="Cooke P."/>
            <person name="Costello M."/>
            <person name="D'Aco K."/>
            <person name="Daza R."/>
            <person name="De Haan G."/>
            <person name="DeGray S."/>
            <person name="DeMaso C."/>
            <person name="Dhargay N."/>
            <person name="Dooley K."/>
            <person name="Dooley E."/>
            <person name="Doricent M."/>
            <person name="Dorje P."/>
            <person name="Dorjee K."/>
            <person name="Dupes A."/>
            <person name="Elong R."/>
            <person name="Falk J."/>
            <person name="Farina A."/>
            <person name="Faro S."/>
            <person name="Ferguson D."/>
            <person name="Fisher S."/>
            <person name="Foley C.D."/>
            <person name="Franke A."/>
            <person name="Friedrich D."/>
            <person name="Gadbois L."/>
            <person name="Gearin G."/>
            <person name="Gearin C.R."/>
            <person name="Giannoukos G."/>
            <person name="Goode T."/>
            <person name="Graham J."/>
            <person name="Grandbois E."/>
            <person name="Grewal S."/>
            <person name="Gyaltsen K."/>
            <person name="Hafez N."/>
            <person name="Hagos B."/>
            <person name="Hall J."/>
            <person name="Henson C."/>
            <person name="Hollinger A."/>
            <person name="Honan T."/>
            <person name="Huard M.D."/>
            <person name="Hughes L."/>
            <person name="Hurhula B."/>
            <person name="Husby M.E."/>
            <person name="Kamat A."/>
            <person name="Kanga B."/>
            <person name="Kashin S."/>
            <person name="Khazanovich D."/>
            <person name="Kisner P."/>
            <person name="Lance K."/>
            <person name="Lara M."/>
            <person name="Lee W."/>
            <person name="Lennon N."/>
            <person name="Letendre F."/>
            <person name="LeVine R."/>
            <person name="Lipovsky A."/>
            <person name="Liu X."/>
            <person name="Liu J."/>
            <person name="Liu S."/>
            <person name="Lokyitsang T."/>
            <person name="Lokyitsang Y."/>
            <person name="Lubonja R."/>
            <person name="Lui A."/>
            <person name="MacDonald P."/>
            <person name="Magnisalis V."/>
            <person name="Maru K."/>
            <person name="Matthews C."/>
            <person name="McCusker W."/>
            <person name="McDonough S."/>
            <person name="Mehta T."/>
            <person name="Meldrim J."/>
            <person name="Meneus L."/>
            <person name="Mihai O."/>
            <person name="Mihalev A."/>
            <person name="Mihova T."/>
            <person name="Mittelman R."/>
            <person name="Mlenga V."/>
            <person name="Montmayeur A."/>
            <person name="Mulrain L."/>
            <person name="Navidi A."/>
            <person name="Naylor J."/>
            <person name="Negash T."/>
            <person name="Nguyen T."/>
            <person name="Nguyen N."/>
            <person name="Nicol R."/>
            <person name="Norbu C."/>
            <person name="Norbu N."/>
            <person name="Novod N."/>
            <person name="O'Neill B."/>
            <person name="Osman S."/>
            <person name="Markiewicz E."/>
            <person name="Oyono O.L."/>
            <person name="Patti C."/>
            <person name="Phunkhang P."/>
            <person name="Pierre F."/>
            <person name="Priest M."/>
            <person name="Raghuraman S."/>
            <person name="Rege F."/>
            <person name="Reyes R."/>
            <person name="Rise C."/>
            <person name="Rogov P."/>
            <person name="Ross K."/>
            <person name="Ryan E."/>
            <person name="Settipalli S."/>
            <person name="Shea T."/>
            <person name="Sherpa N."/>
            <person name="Shi L."/>
            <person name="Shih D."/>
            <person name="Sparrow T."/>
            <person name="Spaulding J."/>
            <person name="Stalker J."/>
            <person name="Stange-Thomann N."/>
            <person name="Stavropoulos S."/>
            <person name="Stone C."/>
            <person name="Strader C."/>
            <person name="Tesfaye S."/>
            <person name="Thomson T."/>
            <person name="Thoulutsang Y."/>
            <person name="Thoulutsang D."/>
            <person name="Topham K."/>
            <person name="Topping I."/>
            <person name="Tsamla T."/>
            <person name="Vassiliev H."/>
            <person name="Vo A."/>
            <person name="Wangchuk T."/>
            <person name="Wangdi T."/>
            <person name="Weiand M."/>
            <person name="Wilkinson J."/>
            <person name="Wilson A."/>
            <person name="Yadav S."/>
            <person name="Young G."/>
            <person name="Yu Q."/>
            <person name="Zembek L."/>
            <person name="Zhong D."/>
            <person name="Zimmer A."/>
            <person name="Zwirko Z."/>
            <person name="Jaffe D.B."/>
            <person name="Alvarez P."/>
            <person name="Brockman W."/>
            <person name="Butler J."/>
            <person name="Chin C."/>
            <person name="Gnerre S."/>
            <person name="Grabherr M."/>
            <person name="Kleber M."/>
            <person name="Mauceli E."/>
            <person name="MacCallum I."/>
        </authorList>
    </citation>
    <scope>NUCLEOTIDE SEQUENCE [LARGE SCALE GENOMIC DNA]</scope>
    <source>
        <strain evidence="15">Tucson 14024-0371.13</strain>
    </source>
</reference>
<comment type="cofactor">
    <cofactor evidence="1">
        <name>Zn(2+)</name>
        <dbReference type="ChEBI" id="CHEBI:29105"/>
    </cofactor>
</comment>